<dbReference type="PANTHER" id="PTHR10098:SF106">
    <property type="entry name" value="TETRATRICOPEPTIDE REPEAT PROTEIN 28-LIKE PROTEIN"/>
    <property type="match status" value="1"/>
</dbReference>
<dbReference type="InterPro" id="IPR000719">
    <property type="entry name" value="Prot_kinase_dom"/>
</dbReference>
<dbReference type="InterPro" id="IPR011990">
    <property type="entry name" value="TPR-like_helical_dom_sf"/>
</dbReference>
<reference evidence="4 5" key="1">
    <citation type="submission" date="2014-04" db="EMBL/GenBank/DDBJ databases">
        <authorList>
            <consortium name="DOE Joint Genome Institute"/>
            <person name="Kuo A."/>
            <person name="Girlanda M."/>
            <person name="Perotto S."/>
            <person name="Kohler A."/>
            <person name="Nagy L.G."/>
            <person name="Floudas D."/>
            <person name="Copeland A."/>
            <person name="Barry K.W."/>
            <person name="Cichocki N."/>
            <person name="Veneault-Fourrey C."/>
            <person name="LaButti K."/>
            <person name="Lindquist E.A."/>
            <person name="Lipzen A."/>
            <person name="Lundell T."/>
            <person name="Morin E."/>
            <person name="Murat C."/>
            <person name="Sun H."/>
            <person name="Tunlid A."/>
            <person name="Henrissat B."/>
            <person name="Grigoriev I.V."/>
            <person name="Hibbett D.S."/>
            <person name="Martin F."/>
            <person name="Nordberg H.P."/>
            <person name="Cantor M.N."/>
            <person name="Hua S.X."/>
        </authorList>
    </citation>
    <scope>NUCLEOTIDE SEQUENCE [LARGE SCALE GENOMIC DNA]</scope>
    <source>
        <strain evidence="4 5">MUT 4182</strain>
    </source>
</reference>
<gene>
    <name evidence="4" type="ORF">M407DRAFT_26938</name>
</gene>
<dbReference type="SUPFAM" id="SSF48452">
    <property type="entry name" value="TPR-like"/>
    <property type="match status" value="2"/>
</dbReference>
<feature type="repeat" description="TPR" evidence="1">
    <location>
        <begin position="554"/>
        <end position="587"/>
    </location>
</feature>
<dbReference type="OrthoDB" id="621413at2759"/>
<dbReference type="EMBL" id="KN823081">
    <property type="protein sequence ID" value="KIO23561.1"/>
    <property type="molecule type" value="Genomic_DNA"/>
</dbReference>
<evidence type="ECO:0000313" key="5">
    <source>
        <dbReference type="Proteomes" id="UP000054248"/>
    </source>
</evidence>
<dbReference type="SMART" id="SM00028">
    <property type="entry name" value="TPR"/>
    <property type="match status" value="8"/>
</dbReference>
<name>A0A0C3QDA7_9AGAM</name>
<dbReference type="AlphaFoldDB" id="A0A0C3QDA7"/>
<dbReference type="SMART" id="SM00220">
    <property type="entry name" value="S_TKc"/>
    <property type="match status" value="1"/>
</dbReference>
<dbReference type="STRING" id="1051891.A0A0C3QDA7"/>
<dbReference type="Pfam" id="PF13374">
    <property type="entry name" value="TPR_10"/>
    <property type="match status" value="1"/>
</dbReference>
<reference evidence="5" key="2">
    <citation type="submission" date="2015-01" db="EMBL/GenBank/DDBJ databases">
        <title>Evolutionary Origins and Diversification of the Mycorrhizal Mutualists.</title>
        <authorList>
            <consortium name="DOE Joint Genome Institute"/>
            <consortium name="Mycorrhizal Genomics Consortium"/>
            <person name="Kohler A."/>
            <person name="Kuo A."/>
            <person name="Nagy L.G."/>
            <person name="Floudas D."/>
            <person name="Copeland A."/>
            <person name="Barry K.W."/>
            <person name="Cichocki N."/>
            <person name="Veneault-Fourrey C."/>
            <person name="LaButti K."/>
            <person name="Lindquist E.A."/>
            <person name="Lipzen A."/>
            <person name="Lundell T."/>
            <person name="Morin E."/>
            <person name="Murat C."/>
            <person name="Riley R."/>
            <person name="Ohm R."/>
            <person name="Sun H."/>
            <person name="Tunlid A."/>
            <person name="Henrissat B."/>
            <person name="Grigoriev I.V."/>
            <person name="Hibbett D.S."/>
            <person name="Martin F."/>
        </authorList>
    </citation>
    <scope>NUCLEOTIDE SEQUENCE [LARGE SCALE GENOMIC DNA]</scope>
    <source>
        <strain evidence="5">MUT 4182</strain>
    </source>
</reference>
<protein>
    <recommendedName>
        <fullName evidence="3">Protein kinase domain-containing protein</fullName>
    </recommendedName>
</protein>
<dbReference type="GO" id="GO:0004672">
    <property type="term" value="F:protein kinase activity"/>
    <property type="evidence" value="ECO:0007669"/>
    <property type="project" value="InterPro"/>
</dbReference>
<dbReference type="InterPro" id="IPR008271">
    <property type="entry name" value="Ser/Thr_kinase_AS"/>
</dbReference>
<dbReference type="PROSITE" id="PS50005">
    <property type="entry name" value="TPR"/>
    <property type="match status" value="2"/>
</dbReference>
<evidence type="ECO:0000256" key="2">
    <source>
        <dbReference type="SAM" id="MobiDB-lite"/>
    </source>
</evidence>
<keyword evidence="1" id="KW-0802">TPR repeat</keyword>
<dbReference type="InterPro" id="IPR019734">
    <property type="entry name" value="TPR_rpt"/>
</dbReference>
<feature type="repeat" description="TPR" evidence="1">
    <location>
        <begin position="434"/>
        <end position="467"/>
    </location>
</feature>
<proteinExistence type="predicted"/>
<dbReference type="Pfam" id="PF13424">
    <property type="entry name" value="TPR_12"/>
    <property type="match status" value="3"/>
</dbReference>
<keyword evidence="5" id="KW-1185">Reference proteome</keyword>
<evidence type="ECO:0000259" key="3">
    <source>
        <dbReference type="PROSITE" id="PS50011"/>
    </source>
</evidence>
<dbReference type="Gene3D" id="1.25.40.10">
    <property type="entry name" value="Tetratricopeptide repeat domain"/>
    <property type="match status" value="3"/>
</dbReference>
<dbReference type="SUPFAM" id="SSF56112">
    <property type="entry name" value="Protein kinase-like (PK-like)"/>
    <property type="match status" value="1"/>
</dbReference>
<evidence type="ECO:0000256" key="1">
    <source>
        <dbReference type="PROSITE-ProRule" id="PRU00339"/>
    </source>
</evidence>
<feature type="region of interest" description="Disordered" evidence="2">
    <location>
        <begin position="775"/>
        <end position="820"/>
    </location>
</feature>
<evidence type="ECO:0000313" key="4">
    <source>
        <dbReference type="EMBL" id="KIO23561.1"/>
    </source>
</evidence>
<accession>A0A0C3QDA7</accession>
<dbReference type="Pfam" id="PF00069">
    <property type="entry name" value="Pkinase"/>
    <property type="match status" value="1"/>
</dbReference>
<feature type="domain" description="Protein kinase" evidence="3">
    <location>
        <begin position="73"/>
        <end position="376"/>
    </location>
</feature>
<dbReference type="Gene3D" id="1.10.510.10">
    <property type="entry name" value="Transferase(Phosphotransferase) domain 1"/>
    <property type="match status" value="1"/>
</dbReference>
<dbReference type="InterPro" id="IPR011009">
    <property type="entry name" value="Kinase-like_dom_sf"/>
</dbReference>
<dbReference type="PANTHER" id="PTHR10098">
    <property type="entry name" value="RAPSYN-RELATED"/>
    <property type="match status" value="1"/>
</dbReference>
<dbReference type="PROSITE" id="PS50011">
    <property type="entry name" value="PROTEIN_KINASE_DOM"/>
    <property type="match status" value="1"/>
</dbReference>
<organism evidence="4 5">
    <name type="scientific">Tulasnella calospora MUT 4182</name>
    <dbReference type="NCBI Taxonomy" id="1051891"/>
    <lineage>
        <taxon>Eukaryota</taxon>
        <taxon>Fungi</taxon>
        <taxon>Dikarya</taxon>
        <taxon>Basidiomycota</taxon>
        <taxon>Agaricomycotina</taxon>
        <taxon>Agaricomycetes</taxon>
        <taxon>Cantharellales</taxon>
        <taxon>Tulasnellaceae</taxon>
        <taxon>Tulasnella</taxon>
    </lineage>
</organism>
<sequence length="820" mass="90806">MFKSPHKRIWTWISRVLQGPRRRINITRHLGVGHLSNHKLGEGYQQPKGISRLARDLLATLSERRIEIAKIKFGQTGFHSSGANGDVAVATLVLDESGLAAQEELRVAVKKIRFNDEIDKERVLKAFVIELRVLNRLAHPHIVKITGFVEDIENGIAWLVFPWEENGNVREFLRSGEWDIPERVSLINDVAAGLEYLHSRSFPVCHGDLKSLNILVNNTYHAVITDFGSARMMREVNKVGKDEQVTPMKYADPQGDQSCQLGLSVSGNQLTLTGPKWSFRWAAPEVLSGHDPKVPSDIWAFGWICWEIITDNYPFPETDAPRLIALMVVRGQLPPIDAHDPLSQIRSLCSIMLECWKPEPNERPSVQECQRSLQWIPSSMPAPKSVGKSGLRSAALLMQLGELHRTQDRNEEASKMFEQGLAVARSTSDKAAMAGITLRLGHIHRVQSKYSEAEESYSQALEIYTSIGDSLGRATALLVLGHVHRDRLKYAEAEKFYAQAQEDFTSIGDDLGQGHVLRAFGDTLQARSKHIQAEELYGQALAAYTKAGSDWGRANTLLGLGRIHRARSKYAEAKESCTQALEIDTSIGNDFGRADALLGLGDTHQAWSNYAEAEQSYVQALELFTSITNPFGRADAFLGLGDTHHARLEYDGAEECYSQALDIYRSIANGLGQANALRGLGDIHQARLKYPEAGESYTQALAIYKSIEDDFGTANSFLGLGKLRISQARYAEAKSLIAEAAEIADRLDYQLARECPGKLLVEAIEAENSVAEVRPPTFMASNATPKDPAKTASSLRANDPNRRPLVPSLAWTRGDLPSAK</sequence>
<dbReference type="PROSITE" id="PS00108">
    <property type="entry name" value="PROTEIN_KINASE_ST"/>
    <property type="match status" value="1"/>
</dbReference>
<dbReference type="HOGENOM" id="CLU_000288_7_37_1"/>
<dbReference type="Proteomes" id="UP000054248">
    <property type="component" value="Unassembled WGS sequence"/>
</dbReference>
<dbReference type="GO" id="GO:0005524">
    <property type="term" value="F:ATP binding"/>
    <property type="evidence" value="ECO:0007669"/>
    <property type="project" value="InterPro"/>
</dbReference>